<keyword evidence="3" id="KW-1185">Reference proteome</keyword>
<feature type="region of interest" description="Disordered" evidence="1">
    <location>
        <begin position="1"/>
        <end position="20"/>
    </location>
</feature>
<dbReference type="Proteomes" id="UP000192596">
    <property type="component" value="Unassembled WGS sequence"/>
</dbReference>
<evidence type="ECO:0000256" key="1">
    <source>
        <dbReference type="SAM" id="MobiDB-lite"/>
    </source>
</evidence>
<evidence type="ECO:0000313" key="2">
    <source>
        <dbReference type="EMBL" id="OQO07731.1"/>
    </source>
</evidence>
<dbReference type="InParanoid" id="A0A1V8T8Z7"/>
<proteinExistence type="predicted"/>
<feature type="compositionally biased region" description="Polar residues" evidence="1">
    <location>
        <begin position="1"/>
        <end position="13"/>
    </location>
</feature>
<protein>
    <submittedName>
        <fullName evidence="2">Uncharacterized protein</fullName>
    </submittedName>
</protein>
<sequence>MNGSQSTAQNGQTPFRPGAQVVDSQPFTAIRDGTFLHNRTEEKTFQLLIDCLRLAQEDFYKFSSVNLEGSIFAGSSSSEPAFRTFIASAKSCPNLLPPWWTDAKLEECIQYPRREQEDKRNKNFDLRYAQEKSDIQETYGDNSMPMKLRMLAEKIYGHPPSGQPGASMLNIQASMETGSRQGWASTTIDMQHVV</sequence>
<gene>
    <name evidence="2" type="ORF">B0A48_07428</name>
</gene>
<dbReference type="OrthoDB" id="432970at2759"/>
<name>A0A1V8T8Z7_9PEZI</name>
<accession>A0A1V8T8Z7</accession>
<dbReference type="AlphaFoldDB" id="A0A1V8T8Z7"/>
<organism evidence="2 3">
    <name type="scientific">Cryoendolithus antarcticus</name>
    <dbReference type="NCBI Taxonomy" id="1507870"/>
    <lineage>
        <taxon>Eukaryota</taxon>
        <taxon>Fungi</taxon>
        <taxon>Dikarya</taxon>
        <taxon>Ascomycota</taxon>
        <taxon>Pezizomycotina</taxon>
        <taxon>Dothideomycetes</taxon>
        <taxon>Dothideomycetidae</taxon>
        <taxon>Cladosporiales</taxon>
        <taxon>Cladosporiaceae</taxon>
        <taxon>Cryoendolithus</taxon>
    </lineage>
</organism>
<evidence type="ECO:0000313" key="3">
    <source>
        <dbReference type="Proteomes" id="UP000192596"/>
    </source>
</evidence>
<dbReference type="EMBL" id="NAJO01000014">
    <property type="protein sequence ID" value="OQO07731.1"/>
    <property type="molecule type" value="Genomic_DNA"/>
</dbReference>
<dbReference type="STRING" id="1507870.A0A1V8T8Z7"/>
<comment type="caution">
    <text evidence="2">The sequence shown here is derived from an EMBL/GenBank/DDBJ whole genome shotgun (WGS) entry which is preliminary data.</text>
</comment>
<reference evidence="3" key="1">
    <citation type="submission" date="2017-03" db="EMBL/GenBank/DDBJ databases">
        <title>Genomes of endolithic fungi from Antarctica.</title>
        <authorList>
            <person name="Coleine C."/>
            <person name="Masonjones S."/>
            <person name="Stajich J.E."/>
        </authorList>
    </citation>
    <scope>NUCLEOTIDE SEQUENCE [LARGE SCALE GENOMIC DNA]</scope>
    <source>
        <strain evidence="3">CCFEE 5527</strain>
    </source>
</reference>